<dbReference type="InterPro" id="IPR018146">
    <property type="entry name" value="Glyoxalase_1_CS"/>
</dbReference>
<dbReference type="PROSITE" id="PS00934">
    <property type="entry name" value="GLYOXALASE_I_1"/>
    <property type="match status" value="1"/>
</dbReference>
<name>A0A838XSM3_9HYPH</name>
<dbReference type="PANTHER" id="PTHR21366">
    <property type="entry name" value="GLYOXALASE FAMILY PROTEIN"/>
    <property type="match status" value="1"/>
</dbReference>
<reference evidence="3 4" key="1">
    <citation type="submission" date="2020-07" db="EMBL/GenBank/DDBJ databases">
        <authorList>
            <person name="Li M."/>
        </authorList>
    </citation>
    <scope>NUCLEOTIDE SEQUENCE [LARGE SCALE GENOMIC DNA]</scope>
    <source>
        <strain evidence="3 4">DSM 23284</strain>
    </source>
</reference>
<dbReference type="InterPro" id="IPR037523">
    <property type="entry name" value="VOC_core"/>
</dbReference>
<organism evidence="3 4">
    <name type="scientific">Stappia taiwanensis</name>
    <dbReference type="NCBI Taxonomy" id="992267"/>
    <lineage>
        <taxon>Bacteria</taxon>
        <taxon>Pseudomonadati</taxon>
        <taxon>Pseudomonadota</taxon>
        <taxon>Alphaproteobacteria</taxon>
        <taxon>Hyphomicrobiales</taxon>
        <taxon>Stappiaceae</taxon>
        <taxon>Stappia</taxon>
    </lineage>
</organism>
<keyword evidence="4" id="KW-1185">Reference proteome</keyword>
<dbReference type="AlphaFoldDB" id="A0A838XSM3"/>
<sequence>MRITALDHIVLTVTDMDAAVRFYSEVLGMEEVVFGGGRRALRFGSQKINLHPPGHDYAPVAERPAPGSADLCFLVASLDAAIVALEAAGVGIEEGPVSRTGALSPLRSIYIRDPDGNLVELSEPQNVVLAGSGDRG</sequence>
<evidence type="ECO:0000313" key="4">
    <source>
        <dbReference type="Proteomes" id="UP000559404"/>
    </source>
</evidence>
<dbReference type="GO" id="GO:0046872">
    <property type="term" value="F:metal ion binding"/>
    <property type="evidence" value="ECO:0007669"/>
    <property type="project" value="UniProtKB-KW"/>
</dbReference>
<dbReference type="GO" id="GO:0004462">
    <property type="term" value="F:lactoylglutathione lyase activity"/>
    <property type="evidence" value="ECO:0007669"/>
    <property type="project" value="InterPro"/>
</dbReference>
<comment type="caution">
    <text evidence="3">The sequence shown here is derived from an EMBL/GenBank/DDBJ whole genome shotgun (WGS) entry which is preliminary data.</text>
</comment>
<feature type="domain" description="VOC" evidence="2">
    <location>
        <begin position="5"/>
        <end position="124"/>
    </location>
</feature>
<dbReference type="InterPro" id="IPR050383">
    <property type="entry name" value="GlyoxalaseI/FosfomycinResist"/>
</dbReference>
<dbReference type="Proteomes" id="UP000559404">
    <property type="component" value="Unassembled WGS sequence"/>
</dbReference>
<reference evidence="3 4" key="2">
    <citation type="submission" date="2020-08" db="EMBL/GenBank/DDBJ databases">
        <title>Stappia taiwanensis sp. nov., isolated from a coastal thermal spring.</title>
        <authorList>
            <person name="Kampfer P."/>
        </authorList>
    </citation>
    <scope>NUCLEOTIDE SEQUENCE [LARGE SCALE GENOMIC DNA]</scope>
    <source>
        <strain evidence="3 4">DSM 23284</strain>
    </source>
</reference>
<accession>A0A838XSM3</accession>
<dbReference type="Gene3D" id="3.10.180.10">
    <property type="entry name" value="2,3-Dihydroxybiphenyl 1,2-Dioxygenase, domain 1"/>
    <property type="match status" value="1"/>
</dbReference>
<dbReference type="SUPFAM" id="SSF54593">
    <property type="entry name" value="Glyoxalase/Bleomycin resistance protein/Dihydroxybiphenyl dioxygenase"/>
    <property type="match status" value="1"/>
</dbReference>
<dbReference type="PROSITE" id="PS51819">
    <property type="entry name" value="VOC"/>
    <property type="match status" value="1"/>
</dbReference>
<protein>
    <submittedName>
        <fullName evidence="3">VOC family protein</fullName>
    </submittedName>
</protein>
<keyword evidence="1" id="KW-0479">Metal-binding</keyword>
<dbReference type="InterPro" id="IPR004360">
    <property type="entry name" value="Glyas_Fos-R_dOase_dom"/>
</dbReference>
<gene>
    <name evidence="3" type="ORF">H1W37_08350</name>
</gene>
<dbReference type="PANTHER" id="PTHR21366:SF14">
    <property type="entry name" value="GLYOXALASE DOMAIN-CONTAINING PROTEIN 5"/>
    <property type="match status" value="1"/>
</dbReference>
<dbReference type="RefSeq" id="WP_181759857.1">
    <property type="nucleotide sequence ID" value="NZ_BMCR01000005.1"/>
</dbReference>
<proteinExistence type="predicted"/>
<evidence type="ECO:0000259" key="2">
    <source>
        <dbReference type="PROSITE" id="PS51819"/>
    </source>
</evidence>
<dbReference type="CDD" id="cd07253">
    <property type="entry name" value="GLOD5"/>
    <property type="match status" value="1"/>
</dbReference>
<dbReference type="InterPro" id="IPR029068">
    <property type="entry name" value="Glyas_Bleomycin-R_OHBP_Dase"/>
</dbReference>
<dbReference type="EMBL" id="JACEON010000006">
    <property type="protein sequence ID" value="MBA4611658.1"/>
    <property type="molecule type" value="Genomic_DNA"/>
</dbReference>
<evidence type="ECO:0000256" key="1">
    <source>
        <dbReference type="ARBA" id="ARBA00022723"/>
    </source>
</evidence>
<dbReference type="Pfam" id="PF00903">
    <property type="entry name" value="Glyoxalase"/>
    <property type="match status" value="1"/>
</dbReference>
<evidence type="ECO:0000313" key="3">
    <source>
        <dbReference type="EMBL" id="MBA4611658.1"/>
    </source>
</evidence>